<reference evidence="1 2" key="1">
    <citation type="submission" date="2015-06" db="EMBL/GenBank/DDBJ databases">
        <authorList>
            <person name="Hoefler B.C."/>
            <person name="Straight P.D."/>
        </authorList>
    </citation>
    <scope>NUCLEOTIDE SEQUENCE [LARGE SCALE GENOMIC DNA]</scope>
    <source>
        <strain evidence="1 2">NRRL 3427</strain>
    </source>
</reference>
<dbReference type="RefSeq" id="WP_033201708.1">
    <property type="nucleotide sequence ID" value="NZ_LGUP01000120.1"/>
</dbReference>
<protein>
    <recommendedName>
        <fullName evidence="3">DUF4865 domain-containing protein</fullName>
    </recommendedName>
</protein>
<dbReference type="EMBL" id="LGUP01000120">
    <property type="protein sequence ID" value="KOG27930.1"/>
    <property type="molecule type" value="Genomic_DNA"/>
</dbReference>
<dbReference type="PATRIC" id="fig|1938.6.peg.3256"/>
<evidence type="ECO:0000313" key="2">
    <source>
        <dbReference type="Proteomes" id="UP000037023"/>
    </source>
</evidence>
<evidence type="ECO:0008006" key="3">
    <source>
        <dbReference type="Google" id="ProtNLM"/>
    </source>
</evidence>
<dbReference type="Pfam" id="PF16157">
    <property type="entry name" value="DUF4865"/>
    <property type="match status" value="1"/>
</dbReference>
<accession>A0A0L8KPY4</accession>
<dbReference type="OrthoDB" id="2065010at2"/>
<proteinExistence type="predicted"/>
<gene>
    <name evidence="1" type="ORF">ADK34_15100</name>
</gene>
<dbReference type="Proteomes" id="UP000037023">
    <property type="component" value="Unassembled WGS sequence"/>
</dbReference>
<comment type="caution">
    <text evidence="1">The sequence shown here is derived from an EMBL/GenBank/DDBJ whole genome shotgun (WGS) entry which is preliminary data.</text>
</comment>
<organism evidence="1 2">
    <name type="scientific">Streptomyces viridochromogenes</name>
    <dbReference type="NCBI Taxonomy" id="1938"/>
    <lineage>
        <taxon>Bacteria</taxon>
        <taxon>Bacillati</taxon>
        <taxon>Actinomycetota</taxon>
        <taxon>Actinomycetes</taxon>
        <taxon>Kitasatosporales</taxon>
        <taxon>Streptomycetaceae</taxon>
        <taxon>Streptomyces</taxon>
    </lineage>
</organism>
<sequence>MHAMQYEITLPADYDMEIIRKRVATRGHLLDAFPGLGLKAYLIREREAGSPVNQYAPFYLWRTPEGMNSFLWGPGFQGIVNDFGRPVVQHWTGLSYEEGPASGAVPNAATRHRIPLGEAVAPGEAVTEAVARHARESRRDGVVASALAVDPRHWELLSLTLWADAEAPAGEGERFRVLHLSAPDRAELGAGRRW</sequence>
<evidence type="ECO:0000313" key="1">
    <source>
        <dbReference type="EMBL" id="KOG27930.1"/>
    </source>
</evidence>
<dbReference type="AlphaFoldDB" id="A0A0L8KPY4"/>
<name>A0A0L8KPY4_STRVR</name>
<dbReference type="InterPro" id="IPR032349">
    <property type="entry name" value="DUF4865"/>
</dbReference>